<evidence type="ECO:0000259" key="1">
    <source>
        <dbReference type="Pfam" id="PF01796"/>
    </source>
</evidence>
<accession>A0A1F7X3K5</accession>
<reference evidence="2 3" key="1">
    <citation type="journal article" date="2016" name="Nat. Commun.">
        <title>Thousands of microbial genomes shed light on interconnected biogeochemical processes in an aquifer system.</title>
        <authorList>
            <person name="Anantharaman K."/>
            <person name="Brown C.T."/>
            <person name="Hug L.A."/>
            <person name="Sharon I."/>
            <person name="Castelle C.J."/>
            <person name="Probst A.J."/>
            <person name="Thomas B.C."/>
            <person name="Singh A."/>
            <person name="Wilkins M.J."/>
            <person name="Karaoz U."/>
            <person name="Brodie E.L."/>
            <person name="Williams K.H."/>
            <person name="Hubbard S.S."/>
            <person name="Banfield J.F."/>
        </authorList>
    </citation>
    <scope>NUCLEOTIDE SEQUENCE [LARGE SCALE GENOMIC DNA]</scope>
</reference>
<proteinExistence type="predicted"/>
<dbReference type="InterPro" id="IPR052513">
    <property type="entry name" value="Thioester_dehydratase-like"/>
</dbReference>
<dbReference type="SUPFAM" id="SSF50249">
    <property type="entry name" value="Nucleic acid-binding proteins"/>
    <property type="match status" value="1"/>
</dbReference>
<organism evidence="2 3">
    <name type="scientific">Candidatus Woesebacteria bacterium RBG_13_34_9</name>
    <dbReference type="NCBI Taxonomy" id="1802477"/>
    <lineage>
        <taxon>Bacteria</taxon>
        <taxon>Candidatus Woeseibacteriota</taxon>
    </lineage>
</organism>
<dbReference type="PANTHER" id="PTHR34075">
    <property type="entry name" value="BLR3430 PROTEIN"/>
    <property type="match status" value="1"/>
</dbReference>
<feature type="domain" description="ChsH2 C-terminal OB-fold" evidence="1">
    <location>
        <begin position="19"/>
        <end position="80"/>
    </location>
</feature>
<dbReference type="PANTHER" id="PTHR34075:SF5">
    <property type="entry name" value="BLR3430 PROTEIN"/>
    <property type="match status" value="1"/>
</dbReference>
<protein>
    <recommendedName>
        <fullName evidence="1">ChsH2 C-terminal OB-fold domain-containing protein</fullName>
    </recommendedName>
</protein>
<dbReference type="InterPro" id="IPR012340">
    <property type="entry name" value="NA-bd_OB-fold"/>
</dbReference>
<gene>
    <name evidence="2" type="ORF">A2159_00835</name>
</gene>
<evidence type="ECO:0000313" key="2">
    <source>
        <dbReference type="EMBL" id="OGM09463.1"/>
    </source>
</evidence>
<dbReference type="EMBL" id="MGFP01000023">
    <property type="protein sequence ID" value="OGM09463.1"/>
    <property type="molecule type" value="Genomic_DNA"/>
</dbReference>
<sequence length="100" mass="11585">MSISPVKIWRHQKIISSLLKRKGKIISWTIVRTPPAGYEQEAPYPVVLVKLDDGLRFVGQLVDWEEKDLKFGKKVEAVYRRIIKPDPEGIIPYGIKFRPL</sequence>
<dbReference type="AlphaFoldDB" id="A0A1F7X3K5"/>
<name>A0A1F7X3K5_9BACT</name>
<dbReference type="Proteomes" id="UP000179219">
    <property type="component" value="Unassembled WGS sequence"/>
</dbReference>
<evidence type="ECO:0000313" key="3">
    <source>
        <dbReference type="Proteomes" id="UP000179219"/>
    </source>
</evidence>
<dbReference type="InterPro" id="IPR002878">
    <property type="entry name" value="ChsH2_C"/>
</dbReference>
<dbReference type="Pfam" id="PF01796">
    <property type="entry name" value="OB_ChsH2_C"/>
    <property type="match status" value="1"/>
</dbReference>
<comment type="caution">
    <text evidence="2">The sequence shown here is derived from an EMBL/GenBank/DDBJ whole genome shotgun (WGS) entry which is preliminary data.</text>
</comment>